<organism evidence="1 2">
    <name type="scientific">Escherichia phage aaroes</name>
    <dbReference type="NCBI Taxonomy" id="2696376"/>
    <lineage>
        <taxon>Viruses</taxon>
        <taxon>Duplodnaviria</taxon>
        <taxon>Heunggongvirae</taxon>
        <taxon>Uroviricota</taxon>
        <taxon>Caudoviricetes</taxon>
        <taxon>Drexlerviridae</taxon>
        <taxon>Tempevirinae</taxon>
        <taxon>Hanrivervirus</taxon>
        <taxon>Hanrivervirus aaroes</taxon>
    </lineage>
</organism>
<dbReference type="EMBL" id="MN850572">
    <property type="protein sequence ID" value="QHR65730.1"/>
    <property type="molecule type" value="Genomic_DNA"/>
</dbReference>
<proteinExistence type="predicted"/>
<sequence>MAYKNSDFKNSAETIKAARTKQRAYRFWLDYHNLMKKMDNLIKNGNASCSNMTVWRNMNAQYGQGKIRLFGGSVEAYVFSGTKVVSFNVVGIN</sequence>
<protein>
    <submittedName>
        <fullName evidence="1">Uncharacterized protein</fullName>
    </submittedName>
</protein>
<accession>A0A6B9WPG5</accession>
<reference evidence="2" key="1">
    <citation type="submission" date="2019-12" db="EMBL/GenBank/DDBJ databases">
        <authorList>
            <person name="Olsen N.S."/>
            <person name="Junco L.M.F."/>
            <person name="Kot W."/>
            <person name="Hansen L.H."/>
        </authorList>
    </citation>
    <scope>NUCLEOTIDE SEQUENCE [LARGE SCALE GENOMIC DNA]</scope>
</reference>
<evidence type="ECO:0000313" key="1">
    <source>
        <dbReference type="EMBL" id="QHR65730.1"/>
    </source>
</evidence>
<evidence type="ECO:0000313" key="2">
    <source>
        <dbReference type="Proteomes" id="UP000465130"/>
    </source>
</evidence>
<name>A0A6B9WPG5_9CAUD</name>
<gene>
    <name evidence="1" type="ORF">aaroes_15</name>
</gene>
<dbReference type="Proteomes" id="UP000465130">
    <property type="component" value="Segment"/>
</dbReference>
<keyword evidence="2" id="KW-1185">Reference proteome</keyword>